<dbReference type="CDD" id="cd01427">
    <property type="entry name" value="HAD_like"/>
    <property type="match status" value="1"/>
</dbReference>
<dbReference type="SFLD" id="SFLDS00003">
    <property type="entry name" value="Haloacid_Dehalogenase"/>
    <property type="match status" value="1"/>
</dbReference>
<dbReference type="GO" id="GO:0006281">
    <property type="term" value="P:DNA repair"/>
    <property type="evidence" value="ECO:0007669"/>
    <property type="project" value="TreeGrafter"/>
</dbReference>
<dbReference type="Pfam" id="PF13419">
    <property type="entry name" value="HAD_2"/>
    <property type="match status" value="1"/>
</dbReference>
<dbReference type="GO" id="GO:0008967">
    <property type="term" value="F:phosphoglycolate phosphatase activity"/>
    <property type="evidence" value="ECO:0007669"/>
    <property type="project" value="UniProtKB-EC"/>
</dbReference>
<comment type="similarity">
    <text evidence="3">Belongs to the HAD-like hydrolase superfamily. CbbY/CbbZ/Gph/YieH family.</text>
</comment>
<dbReference type="Gene3D" id="3.40.50.1000">
    <property type="entry name" value="HAD superfamily/HAD-like"/>
    <property type="match status" value="1"/>
</dbReference>
<proteinExistence type="inferred from homology"/>
<organism evidence="5 6">
    <name type="scientific">Pseudomethylobacillus aquaticus</name>
    <dbReference type="NCBI Taxonomy" id="2676064"/>
    <lineage>
        <taxon>Bacteria</taxon>
        <taxon>Pseudomonadati</taxon>
        <taxon>Pseudomonadota</taxon>
        <taxon>Betaproteobacteria</taxon>
        <taxon>Nitrosomonadales</taxon>
        <taxon>Methylophilaceae</taxon>
        <taxon>Pseudomethylobacillus</taxon>
    </lineage>
</organism>
<dbReference type="GO" id="GO:0005829">
    <property type="term" value="C:cytosol"/>
    <property type="evidence" value="ECO:0007669"/>
    <property type="project" value="TreeGrafter"/>
</dbReference>
<dbReference type="RefSeq" id="WP_123236881.1">
    <property type="nucleotide sequence ID" value="NZ_RJVP01000002.1"/>
</dbReference>
<sequence>MQRKLSEYQALVFDCDGVLLDSNRVKTDSFYEAALPYGAGPAQAIKDYHQSRGGISRYKKFEYFFTDILQIAPAAGEMEKVLQDYANYVHQGLMECAITPQLEELREYSRQSKWLVISGGDQQELREVFAARNLSRLFEGGIFGSPDSKDEILARLIASGELTLPSLFVGDSRYDHQASTRVGLDFVFADGWTEFPDWKNYTQTHEIQIITRVADLIGR</sequence>
<dbReference type="EC" id="3.1.3.18" evidence="4"/>
<dbReference type="EMBL" id="RJVP01000002">
    <property type="protein sequence ID" value="ROH87076.1"/>
    <property type="molecule type" value="Genomic_DNA"/>
</dbReference>
<name>A0A3N0V2P2_9PROT</name>
<evidence type="ECO:0000313" key="5">
    <source>
        <dbReference type="EMBL" id="ROH87076.1"/>
    </source>
</evidence>
<evidence type="ECO:0000313" key="6">
    <source>
        <dbReference type="Proteomes" id="UP000275137"/>
    </source>
</evidence>
<accession>A0A3N0V2P2</accession>
<keyword evidence="5" id="KW-0378">Hydrolase</keyword>
<dbReference type="PANTHER" id="PTHR43434">
    <property type="entry name" value="PHOSPHOGLYCOLATE PHOSPHATASE"/>
    <property type="match status" value="1"/>
</dbReference>
<gene>
    <name evidence="5" type="ORF">ED236_05195</name>
</gene>
<dbReference type="Gene3D" id="1.10.150.240">
    <property type="entry name" value="Putative phosphatase, domain 2"/>
    <property type="match status" value="1"/>
</dbReference>
<dbReference type="InterPro" id="IPR023214">
    <property type="entry name" value="HAD_sf"/>
</dbReference>
<evidence type="ECO:0000256" key="3">
    <source>
        <dbReference type="ARBA" id="ARBA00006171"/>
    </source>
</evidence>
<evidence type="ECO:0000256" key="2">
    <source>
        <dbReference type="ARBA" id="ARBA00004818"/>
    </source>
</evidence>
<dbReference type="SFLD" id="SFLDG01129">
    <property type="entry name" value="C1.5:_HAD__Beta-PGM__Phosphata"/>
    <property type="match status" value="1"/>
</dbReference>
<keyword evidence="6" id="KW-1185">Reference proteome</keyword>
<dbReference type="SUPFAM" id="SSF56784">
    <property type="entry name" value="HAD-like"/>
    <property type="match status" value="1"/>
</dbReference>
<dbReference type="PANTHER" id="PTHR43434:SF1">
    <property type="entry name" value="PHOSPHOGLYCOLATE PHOSPHATASE"/>
    <property type="match status" value="1"/>
</dbReference>
<dbReference type="InterPro" id="IPR041492">
    <property type="entry name" value="HAD_2"/>
</dbReference>
<comment type="catalytic activity">
    <reaction evidence="1">
        <text>2-phosphoglycolate + H2O = glycolate + phosphate</text>
        <dbReference type="Rhea" id="RHEA:14369"/>
        <dbReference type="ChEBI" id="CHEBI:15377"/>
        <dbReference type="ChEBI" id="CHEBI:29805"/>
        <dbReference type="ChEBI" id="CHEBI:43474"/>
        <dbReference type="ChEBI" id="CHEBI:58033"/>
        <dbReference type="EC" id="3.1.3.18"/>
    </reaction>
</comment>
<protein>
    <recommendedName>
        <fullName evidence="4">phosphoglycolate phosphatase</fullName>
        <ecNumber evidence="4">3.1.3.18</ecNumber>
    </recommendedName>
</protein>
<dbReference type="InterPro" id="IPR023198">
    <property type="entry name" value="PGP-like_dom2"/>
</dbReference>
<evidence type="ECO:0000256" key="4">
    <source>
        <dbReference type="ARBA" id="ARBA00013078"/>
    </source>
</evidence>
<reference evidence="5 6" key="1">
    <citation type="submission" date="2018-10" db="EMBL/GenBank/DDBJ databases">
        <authorList>
            <person name="Chen W.-M."/>
        </authorList>
    </citation>
    <scope>NUCLEOTIDE SEQUENCE [LARGE SCALE GENOMIC DNA]</scope>
    <source>
        <strain evidence="5 6">H-5</strain>
    </source>
</reference>
<dbReference type="Proteomes" id="UP000275137">
    <property type="component" value="Unassembled WGS sequence"/>
</dbReference>
<comment type="caution">
    <text evidence="5">The sequence shown here is derived from an EMBL/GenBank/DDBJ whole genome shotgun (WGS) entry which is preliminary data.</text>
</comment>
<dbReference type="AlphaFoldDB" id="A0A3N0V2P2"/>
<evidence type="ECO:0000256" key="1">
    <source>
        <dbReference type="ARBA" id="ARBA00000830"/>
    </source>
</evidence>
<dbReference type="InterPro" id="IPR036412">
    <property type="entry name" value="HAD-like_sf"/>
</dbReference>
<dbReference type="InterPro" id="IPR050155">
    <property type="entry name" value="HAD-like_hydrolase_sf"/>
</dbReference>
<comment type="pathway">
    <text evidence="2">Organic acid metabolism; glycolate biosynthesis; glycolate from 2-phosphoglycolate: step 1/1.</text>
</comment>